<dbReference type="NCBIfam" id="TIGR00283">
    <property type="entry name" value="arch_pth2"/>
    <property type="match status" value="1"/>
</dbReference>
<protein>
    <recommendedName>
        <fullName evidence="1">peptidyl-tRNA hydrolase</fullName>
        <ecNumber evidence="1">3.1.1.29</ecNumber>
    </recommendedName>
</protein>
<dbReference type="EC" id="3.1.1.29" evidence="1"/>
<dbReference type="PANTHER" id="PTHR12649">
    <property type="entry name" value="PEPTIDYL-TRNA HYDROLASE 2"/>
    <property type="match status" value="1"/>
</dbReference>
<dbReference type="NCBIfam" id="NF003314">
    <property type="entry name" value="PRK04322.1"/>
    <property type="match status" value="1"/>
</dbReference>
<evidence type="ECO:0000256" key="2">
    <source>
        <dbReference type="ARBA" id="ARBA00022801"/>
    </source>
</evidence>
<dbReference type="AlphaFoldDB" id="A0A8H7V7J7"/>
<keyword evidence="2" id="KW-0378">Hydrolase</keyword>
<dbReference type="SUPFAM" id="SSF102462">
    <property type="entry name" value="Peptidyl-tRNA hydrolase II"/>
    <property type="match status" value="1"/>
</dbReference>
<dbReference type="PANTHER" id="PTHR12649:SF11">
    <property type="entry name" value="PEPTIDYL-TRNA HYDROLASE 2, MITOCHONDRIAL"/>
    <property type="match status" value="1"/>
</dbReference>
<evidence type="ECO:0000256" key="4">
    <source>
        <dbReference type="ARBA" id="ARBA00048707"/>
    </source>
</evidence>
<sequence length="180" mass="19376">MDKMTPTTVAVTALVSLITGYYIGNHFGQKNVVEVVELKAEEEEDSEEDLDVLPEESIDVKKYDNFKLTLVVRSDLGMTKGKIAAQCGHATLACYKAAKKVNPLLLRAWEHSGQAKVALKVDSEDKLLELQAIALSLGLPAQTIQDAGRTQIAPGSRTVLGVGPGPAELIDQVTGHLKLL</sequence>
<evidence type="ECO:0000313" key="6">
    <source>
        <dbReference type="Proteomes" id="UP000603453"/>
    </source>
</evidence>
<organism evidence="5 6">
    <name type="scientific">Mucor saturninus</name>
    <dbReference type="NCBI Taxonomy" id="64648"/>
    <lineage>
        <taxon>Eukaryota</taxon>
        <taxon>Fungi</taxon>
        <taxon>Fungi incertae sedis</taxon>
        <taxon>Mucoromycota</taxon>
        <taxon>Mucoromycotina</taxon>
        <taxon>Mucoromycetes</taxon>
        <taxon>Mucorales</taxon>
        <taxon>Mucorineae</taxon>
        <taxon>Mucoraceae</taxon>
        <taxon>Mucor</taxon>
    </lineage>
</organism>
<dbReference type="Gene3D" id="3.40.1490.10">
    <property type="entry name" value="Bit1"/>
    <property type="match status" value="1"/>
</dbReference>
<dbReference type="Proteomes" id="UP000603453">
    <property type="component" value="Unassembled WGS sequence"/>
</dbReference>
<comment type="catalytic activity">
    <reaction evidence="4">
        <text>an N-acyl-L-alpha-aminoacyl-tRNA + H2O = an N-acyl-L-amino acid + a tRNA + H(+)</text>
        <dbReference type="Rhea" id="RHEA:54448"/>
        <dbReference type="Rhea" id="RHEA-COMP:10123"/>
        <dbReference type="Rhea" id="RHEA-COMP:13883"/>
        <dbReference type="ChEBI" id="CHEBI:15377"/>
        <dbReference type="ChEBI" id="CHEBI:15378"/>
        <dbReference type="ChEBI" id="CHEBI:59874"/>
        <dbReference type="ChEBI" id="CHEBI:78442"/>
        <dbReference type="ChEBI" id="CHEBI:138191"/>
        <dbReference type="EC" id="3.1.1.29"/>
    </reaction>
</comment>
<comment type="similarity">
    <text evidence="3">Belongs to the PTH2 family.</text>
</comment>
<dbReference type="OrthoDB" id="1733656at2759"/>
<evidence type="ECO:0000256" key="3">
    <source>
        <dbReference type="ARBA" id="ARBA00038050"/>
    </source>
</evidence>
<reference evidence="5" key="1">
    <citation type="submission" date="2020-12" db="EMBL/GenBank/DDBJ databases">
        <title>Metabolic potential, ecology and presence of endohyphal bacteria is reflected in genomic diversity of Mucoromycotina.</title>
        <authorList>
            <person name="Muszewska A."/>
            <person name="Okrasinska A."/>
            <person name="Steczkiewicz K."/>
            <person name="Drgas O."/>
            <person name="Orlowska M."/>
            <person name="Perlinska-Lenart U."/>
            <person name="Aleksandrzak-Piekarczyk T."/>
            <person name="Szatraj K."/>
            <person name="Zielenkiewicz U."/>
            <person name="Pilsyk S."/>
            <person name="Malc E."/>
            <person name="Mieczkowski P."/>
            <person name="Kruszewska J.S."/>
            <person name="Biernat P."/>
            <person name="Pawlowska J."/>
        </authorList>
    </citation>
    <scope>NUCLEOTIDE SEQUENCE</scope>
    <source>
        <strain evidence="5">WA0000017839</strain>
    </source>
</reference>
<dbReference type="Pfam" id="PF01981">
    <property type="entry name" value="PTH2"/>
    <property type="match status" value="1"/>
</dbReference>
<dbReference type="GO" id="GO:0005829">
    <property type="term" value="C:cytosol"/>
    <property type="evidence" value="ECO:0007669"/>
    <property type="project" value="TreeGrafter"/>
</dbReference>
<dbReference type="FunFam" id="3.40.1490.10:FF:000001">
    <property type="entry name" value="Peptidyl-tRNA hydrolase 2"/>
    <property type="match status" value="1"/>
</dbReference>
<dbReference type="EMBL" id="JAEPRD010000004">
    <property type="protein sequence ID" value="KAG2213066.1"/>
    <property type="molecule type" value="Genomic_DNA"/>
</dbReference>
<keyword evidence="6" id="KW-1185">Reference proteome</keyword>
<name>A0A8H7V7J7_9FUNG</name>
<dbReference type="CDD" id="cd02430">
    <property type="entry name" value="PTH2"/>
    <property type="match status" value="1"/>
</dbReference>
<gene>
    <name evidence="5" type="ORF">INT47_011215</name>
</gene>
<evidence type="ECO:0000313" key="5">
    <source>
        <dbReference type="EMBL" id="KAG2213066.1"/>
    </source>
</evidence>
<proteinExistence type="inferred from homology"/>
<dbReference type="InterPro" id="IPR002833">
    <property type="entry name" value="PTH2"/>
</dbReference>
<comment type="caution">
    <text evidence="5">The sequence shown here is derived from an EMBL/GenBank/DDBJ whole genome shotgun (WGS) entry which is preliminary data.</text>
</comment>
<dbReference type="InterPro" id="IPR023476">
    <property type="entry name" value="Pep_tRNA_hydro_II_dom_sf"/>
</dbReference>
<dbReference type="GO" id="GO:0004045">
    <property type="term" value="F:peptidyl-tRNA hydrolase activity"/>
    <property type="evidence" value="ECO:0007669"/>
    <property type="project" value="UniProtKB-EC"/>
</dbReference>
<accession>A0A8H7V7J7</accession>
<evidence type="ECO:0000256" key="1">
    <source>
        <dbReference type="ARBA" id="ARBA00013260"/>
    </source>
</evidence>